<protein>
    <submittedName>
        <fullName evidence="2">Alpha/beta hydrolase</fullName>
    </submittedName>
</protein>
<comment type="caution">
    <text evidence="2">The sequence shown here is derived from an EMBL/GenBank/DDBJ whole genome shotgun (WGS) entry which is preliminary data.</text>
</comment>
<dbReference type="Pfam" id="PF12146">
    <property type="entry name" value="Hydrolase_4"/>
    <property type="match status" value="1"/>
</dbReference>
<dbReference type="SUPFAM" id="SSF53474">
    <property type="entry name" value="alpha/beta-Hydrolases"/>
    <property type="match status" value="1"/>
</dbReference>
<evidence type="ECO:0000313" key="3">
    <source>
        <dbReference type="Proteomes" id="UP001183682"/>
    </source>
</evidence>
<dbReference type="InterPro" id="IPR051044">
    <property type="entry name" value="MAG_DAG_Lipase"/>
</dbReference>
<sequence>MKTRQEMIRSSNGKDQLYVKIWQPEGQSKGMLQLIHGMIEHIERYDPFAQYLVSKGFTVIGHDHLGHGKTVAEQNEYGTFGETKGADYLVADVGLVQRFALEQFPAQPYYLLGHSMGSLVLRNFLYQKNTKLAGAIIMGTTLEAPAKMTSAALLTKSLMPFRQQAWPYRVMENLVFGQHNRRFQPNRTAKDWLSSDPQQVDAYLADPHTQFHFSLSAYRDLFLLTKKASAPRLLQKIDRELPLLLISGKEDPVGHYGKSVRKLANYLNQQGQRHLTVYLLEGGRHEILNETNKQVVFHEIWQWLESNG</sequence>
<reference evidence="2" key="1">
    <citation type="submission" date="2023-03" db="EMBL/GenBank/DDBJ databases">
        <authorList>
            <person name="Shen W."/>
            <person name="Cai J."/>
        </authorList>
    </citation>
    <scope>NUCLEOTIDE SEQUENCE</scope>
    <source>
        <strain evidence="2">K69-2</strain>
    </source>
</reference>
<proteinExistence type="predicted"/>
<dbReference type="EMBL" id="JARPZN010000017">
    <property type="protein sequence ID" value="MDT2691652.1"/>
    <property type="molecule type" value="Genomic_DNA"/>
</dbReference>
<dbReference type="AlphaFoldDB" id="A0AAE4HV05"/>
<accession>A0AAE4HV05</accession>
<gene>
    <name evidence="2" type="ORF">P7E30_15850</name>
</gene>
<name>A0AAE4HV05_ENTGA</name>
<evidence type="ECO:0000313" key="2">
    <source>
        <dbReference type="EMBL" id="MDT2691652.1"/>
    </source>
</evidence>
<dbReference type="PANTHER" id="PTHR11614">
    <property type="entry name" value="PHOSPHOLIPASE-RELATED"/>
    <property type="match status" value="1"/>
</dbReference>
<evidence type="ECO:0000259" key="1">
    <source>
        <dbReference type="Pfam" id="PF12146"/>
    </source>
</evidence>
<dbReference type="RefSeq" id="WP_195957585.1">
    <property type="nucleotide sequence ID" value="NZ_JADPDT010000004.1"/>
</dbReference>
<dbReference type="InterPro" id="IPR022742">
    <property type="entry name" value="Hydrolase_4"/>
</dbReference>
<organism evidence="2 3">
    <name type="scientific">Enterococcus gallinarum</name>
    <dbReference type="NCBI Taxonomy" id="1353"/>
    <lineage>
        <taxon>Bacteria</taxon>
        <taxon>Bacillati</taxon>
        <taxon>Bacillota</taxon>
        <taxon>Bacilli</taxon>
        <taxon>Lactobacillales</taxon>
        <taxon>Enterococcaceae</taxon>
        <taxon>Enterococcus</taxon>
    </lineage>
</organism>
<dbReference type="Proteomes" id="UP001183682">
    <property type="component" value="Unassembled WGS sequence"/>
</dbReference>
<keyword evidence="2" id="KW-0378">Hydrolase</keyword>
<feature type="domain" description="Serine aminopeptidase S33" evidence="1">
    <location>
        <begin position="27"/>
        <end position="292"/>
    </location>
</feature>
<dbReference type="InterPro" id="IPR029058">
    <property type="entry name" value="AB_hydrolase_fold"/>
</dbReference>
<dbReference type="GO" id="GO:0016787">
    <property type="term" value="F:hydrolase activity"/>
    <property type="evidence" value="ECO:0007669"/>
    <property type="project" value="UniProtKB-KW"/>
</dbReference>
<dbReference type="Gene3D" id="3.40.50.1820">
    <property type="entry name" value="alpha/beta hydrolase"/>
    <property type="match status" value="1"/>
</dbReference>